<evidence type="ECO:0000313" key="2">
    <source>
        <dbReference type="EMBL" id="RON66426.1"/>
    </source>
</evidence>
<dbReference type="Pfam" id="PF18871">
    <property type="entry name" value="HEPN_Toprim_N"/>
    <property type="match status" value="1"/>
</dbReference>
<evidence type="ECO:0000259" key="1">
    <source>
        <dbReference type="Pfam" id="PF18871"/>
    </source>
</evidence>
<protein>
    <recommendedName>
        <fullName evidence="1">HEPN/Toprim N-terminal domain-containing protein</fullName>
    </recommendedName>
</protein>
<reference evidence="2 3" key="1">
    <citation type="submission" date="2016-10" db="EMBL/GenBank/DDBJ databases">
        <title>Comparative genome analysis of multiple Pseudomonas spp. focuses on biocontrol and plant growth promoting traits.</title>
        <authorList>
            <person name="Tao X.-Y."/>
            <person name="Taylor C.G."/>
        </authorList>
    </citation>
    <scope>NUCLEOTIDE SEQUENCE [LARGE SCALE GENOMIC DNA]</scope>
    <source>
        <strain evidence="2 3">24D3</strain>
    </source>
</reference>
<name>A0A423LDP4_PSEFL</name>
<proteinExistence type="predicted"/>
<organism evidence="2 3">
    <name type="scientific">Pseudomonas fluorescens</name>
    <dbReference type="NCBI Taxonomy" id="294"/>
    <lineage>
        <taxon>Bacteria</taxon>
        <taxon>Pseudomonadati</taxon>
        <taxon>Pseudomonadota</taxon>
        <taxon>Gammaproteobacteria</taxon>
        <taxon>Pseudomonadales</taxon>
        <taxon>Pseudomonadaceae</taxon>
        <taxon>Pseudomonas</taxon>
    </lineage>
</organism>
<dbReference type="AlphaFoldDB" id="A0A423LDP4"/>
<evidence type="ECO:0000313" key="3">
    <source>
        <dbReference type="Proteomes" id="UP000285757"/>
    </source>
</evidence>
<dbReference type="RefSeq" id="WP_123533162.1">
    <property type="nucleotide sequence ID" value="NZ_MOBU01000011.1"/>
</dbReference>
<dbReference type="EMBL" id="MOBU01000011">
    <property type="protein sequence ID" value="RON66426.1"/>
    <property type="molecule type" value="Genomic_DNA"/>
</dbReference>
<sequence length="385" mass="45148">MSSWFDVKIGNYKVYENSSHCFCEWYFKKSERAIRENEILERTEYIYITPITNLKRRLALNGWDRNALELEFQQELPVLIEDIEYGREYHPDYANTLLALVKEMGLDDWIEKLKSIEHNNFKPYLYEGIDKYEDPVIDYMLCINRWYSERSQSFPCISDECLAVALFEFLPDDSLAVQNCTELVEAGSTDAFDDLIEYHQEKTNLFTVFLTSISEIEDIIHTTQENSTIAKLLFAGIITAMETYLSDTIKKLISRNPSIKRRYVQYEKVFDKNIKIQDIFRKLERLDKDINNAIDQTSFHNVETVEQLYREVLLVNFSEIHIPELKKAVLARHDIVHRNGKTFSGQQRFFQFNEVLALAALVVSTLTDIDAQVKDSLLTPDDIDF</sequence>
<dbReference type="InterPro" id="IPR041487">
    <property type="entry name" value="HEPN/Toprim-NTD1"/>
</dbReference>
<feature type="domain" description="HEPN/Toprim N-terminal" evidence="1">
    <location>
        <begin position="1"/>
        <end position="200"/>
    </location>
</feature>
<gene>
    <name evidence="2" type="ORF">BK671_15670</name>
</gene>
<dbReference type="Proteomes" id="UP000285757">
    <property type="component" value="Unassembled WGS sequence"/>
</dbReference>
<accession>A0A423LDP4</accession>
<comment type="caution">
    <text evidence="2">The sequence shown here is derived from an EMBL/GenBank/DDBJ whole genome shotgun (WGS) entry which is preliminary data.</text>
</comment>